<protein>
    <recommendedName>
        <fullName evidence="1">Mutator-like transposase domain-containing protein</fullName>
    </recommendedName>
</protein>
<sequence length="67" mass="7820">MDSDQKGLIRILTVTSFSNHRFSHLNKYCTMCPRADATGNYVKDHKCYKNWSRSPNSMEADIIMEDF</sequence>
<dbReference type="Proteomes" id="UP001159363">
    <property type="component" value="Chromosome 1"/>
</dbReference>
<accession>A0ABQ9II49</accession>
<organism evidence="2 3">
    <name type="scientific">Dryococelus australis</name>
    <dbReference type="NCBI Taxonomy" id="614101"/>
    <lineage>
        <taxon>Eukaryota</taxon>
        <taxon>Metazoa</taxon>
        <taxon>Ecdysozoa</taxon>
        <taxon>Arthropoda</taxon>
        <taxon>Hexapoda</taxon>
        <taxon>Insecta</taxon>
        <taxon>Pterygota</taxon>
        <taxon>Neoptera</taxon>
        <taxon>Polyneoptera</taxon>
        <taxon>Phasmatodea</taxon>
        <taxon>Verophasmatodea</taxon>
        <taxon>Anareolatae</taxon>
        <taxon>Phasmatidae</taxon>
        <taxon>Eurycanthinae</taxon>
        <taxon>Dryococelus</taxon>
    </lineage>
</organism>
<evidence type="ECO:0000313" key="3">
    <source>
        <dbReference type="Proteomes" id="UP001159363"/>
    </source>
</evidence>
<dbReference type="Pfam" id="PF20700">
    <property type="entry name" value="Mutator"/>
    <property type="match status" value="1"/>
</dbReference>
<proteinExistence type="predicted"/>
<keyword evidence="3" id="KW-1185">Reference proteome</keyword>
<reference evidence="2 3" key="1">
    <citation type="submission" date="2023-02" db="EMBL/GenBank/DDBJ databases">
        <title>LHISI_Scaffold_Assembly.</title>
        <authorList>
            <person name="Stuart O.P."/>
            <person name="Cleave R."/>
            <person name="Magrath M.J.L."/>
            <person name="Mikheyev A.S."/>
        </authorList>
    </citation>
    <scope>NUCLEOTIDE SEQUENCE [LARGE SCALE GENOMIC DNA]</scope>
    <source>
        <strain evidence="2">Daus_M_001</strain>
        <tissue evidence="2">Leg muscle</tissue>
    </source>
</reference>
<dbReference type="InterPro" id="IPR049012">
    <property type="entry name" value="Mutator_transp_dom"/>
</dbReference>
<feature type="domain" description="Mutator-like transposase" evidence="1">
    <location>
        <begin position="22"/>
        <end position="66"/>
    </location>
</feature>
<evidence type="ECO:0000259" key="1">
    <source>
        <dbReference type="Pfam" id="PF20700"/>
    </source>
</evidence>
<dbReference type="EMBL" id="JARBHB010000001">
    <property type="protein sequence ID" value="KAJ8896326.1"/>
    <property type="molecule type" value="Genomic_DNA"/>
</dbReference>
<comment type="caution">
    <text evidence="2">The sequence shown here is derived from an EMBL/GenBank/DDBJ whole genome shotgun (WGS) entry which is preliminary data.</text>
</comment>
<name>A0ABQ9II49_9NEOP</name>
<gene>
    <name evidence="2" type="ORF">PR048_001670</name>
</gene>
<evidence type="ECO:0000313" key="2">
    <source>
        <dbReference type="EMBL" id="KAJ8896326.1"/>
    </source>
</evidence>